<feature type="non-terminal residue" evidence="3">
    <location>
        <position position="1"/>
    </location>
</feature>
<dbReference type="Proteomes" id="UP000023152">
    <property type="component" value="Unassembled WGS sequence"/>
</dbReference>
<organism evidence="3 4">
    <name type="scientific">Reticulomyxa filosa</name>
    <dbReference type="NCBI Taxonomy" id="46433"/>
    <lineage>
        <taxon>Eukaryota</taxon>
        <taxon>Sar</taxon>
        <taxon>Rhizaria</taxon>
        <taxon>Retaria</taxon>
        <taxon>Foraminifera</taxon>
        <taxon>Monothalamids</taxon>
        <taxon>Reticulomyxidae</taxon>
        <taxon>Reticulomyxa</taxon>
    </lineage>
</organism>
<sequence>KKKKKKKKKKKEKKSDKETTRSVEREQQRKTSVAVVQQHEWTWTCDDPLTNTDIAPQMWVPSTATSDRPNIGNKGVNANAVTSASASQSNSFVKPPPPPFPSRPSSLSFASMDSVAKKDNNEGSDPSTASSSMSRLRGLWTNWRTGATKEENSSRHFASSTTNTNDPFAAGVTTSSISSNSSSKQLHFVSDMFAKEDWLSLQSTAFDACKDIMDVLLYHHQKYQHKYSEHVIEFFKLAHSMNTKVSWDNPAHVCKLQQLWKSFMFHPKYRTMESPSEPHEGWKQLGFQV</sequence>
<keyword evidence="4" id="KW-1185">Reference proteome</keyword>
<evidence type="ECO:0000313" key="3">
    <source>
        <dbReference type="EMBL" id="ETO35076.1"/>
    </source>
</evidence>
<dbReference type="EMBL" id="ASPP01001981">
    <property type="protein sequence ID" value="ETO35076.1"/>
    <property type="molecule type" value="Genomic_DNA"/>
</dbReference>
<reference evidence="3 4" key="1">
    <citation type="journal article" date="2013" name="Curr. Biol.">
        <title>The Genome of the Foraminiferan Reticulomyxa filosa.</title>
        <authorList>
            <person name="Glockner G."/>
            <person name="Hulsmann N."/>
            <person name="Schleicher M."/>
            <person name="Noegel A.A."/>
            <person name="Eichinger L."/>
            <person name="Gallinger C."/>
            <person name="Pawlowski J."/>
            <person name="Sierra R."/>
            <person name="Euteneuer U."/>
            <person name="Pillet L."/>
            <person name="Moustafa A."/>
            <person name="Platzer M."/>
            <person name="Groth M."/>
            <person name="Szafranski K."/>
            <person name="Schliwa M."/>
        </authorList>
    </citation>
    <scope>NUCLEOTIDE SEQUENCE [LARGE SCALE GENOMIC DNA]</scope>
</reference>
<dbReference type="AlphaFoldDB" id="X6PA76"/>
<feature type="compositionally biased region" description="Low complexity" evidence="1">
    <location>
        <begin position="76"/>
        <end position="93"/>
    </location>
</feature>
<evidence type="ECO:0000256" key="1">
    <source>
        <dbReference type="SAM" id="MobiDB-lite"/>
    </source>
</evidence>
<feature type="compositionally biased region" description="Basic and acidic residues" evidence="1">
    <location>
        <begin position="13"/>
        <end position="29"/>
    </location>
</feature>
<proteinExistence type="predicted"/>
<dbReference type="Pfam" id="PF04727">
    <property type="entry name" value="ELMO_CED12"/>
    <property type="match status" value="1"/>
</dbReference>
<gene>
    <name evidence="3" type="ORF">RFI_01999</name>
</gene>
<evidence type="ECO:0000259" key="2">
    <source>
        <dbReference type="Pfam" id="PF04727"/>
    </source>
</evidence>
<feature type="region of interest" description="Disordered" evidence="1">
    <location>
        <begin position="1"/>
        <end position="33"/>
    </location>
</feature>
<feature type="domain" description="ELMO" evidence="2">
    <location>
        <begin position="237"/>
        <end position="288"/>
    </location>
</feature>
<evidence type="ECO:0000313" key="4">
    <source>
        <dbReference type="Proteomes" id="UP000023152"/>
    </source>
</evidence>
<comment type="caution">
    <text evidence="3">The sequence shown here is derived from an EMBL/GenBank/DDBJ whole genome shotgun (WGS) entry which is preliminary data.</text>
</comment>
<feature type="region of interest" description="Disordered" evidence="1">
    <location>
        <begin position="60"/>
        <end position="108"/>
    </location>
</feature>
<protein>
    <recommendedName>
        <fullName evidence="2">ELMO domain-containing protein</fullName>
    </recommendedName>
</protein>
<accession>X6PA76</accession>
<name>X6PA76_RETFI</name>
<dbReference type="InterPro" id="IPR006816">
    <property type="entry name" value="ELMO_dom"/>
</dbReference>
<feature type="compositionally biased region" description="Basic residues" evidence="1">
    <location>
        <begin position="1"/>
        <end position="12"/>
    </location>
</feature>